<evidence type="ECO:0000259" key="3">
    <source>
        <dbReference type="Pfam" id="PF00501"/>
    </source>
</evidence>
<proteinExistence type="inferred from homology"/>
<dbReference type="InterPro" id="IPR025110">
    <property type="entry name" value="AMP-bd_C"/>
</dbReference>
<dbReference type="Gene3D" id="3.30.300.30">
    <property type="match status" value="1"/>
</dbReference>
<dbReference type="Gene3D" id="3.40.50.12780">
    <property type="entry name" value="N-terminal domain of ligase-like"/>
    <property type="match status" value="1"/>
</dbReference>
<name>A0AAU7PQZ7_9FIRM</name>
<accession>A0AAU7PQZ7</accession>
<dbReference type="RefSeq" id="WP_349947479.1">
    <property type="nucleotide sequence ID" value="NZ_CP157940.1"/>
</dbReference>
<feature type="domain" description="AMP-binding enzyme C-terminal" evidence="4">
    <location>
        <begin position="434"/>
        <end position="509"/>
    </location>
</feature>
<dbReference type="GO" id="GO:0006631">
    <property type="term" value="P:fatty acid metabolic process"/>
    <property type="evidence" value="ECO:0007669"/>
    <property type="project" value="TreeGrafter"/>
</dbReference>
<dbReference type="EMBL" id="CP157940">
    <property type="protein sequence ID" value="XBS54791.1"/>
    <property type="molecule type" value="Genomic_DNA"/>
</dbReference>
<dbReference type="InterPro" id="IPR000873">
    <property type="entry name" value="AMP-dep_synth/lig_dom"/>
</dbReference>
<sequence>MVADMVGSKTVQSQWNETVSYYGDHTFLKYISVNDEVSCFTYHEFDLKVKQAANVFLALGIRKQELVALHLHNKPEYLICWLALAQIGAVSVPINEHFQIDECRYILQKGDISRVITEPCCLNIYTEHYNELKLDTLILTDGFSEDSRVHLLEKEMALQPVSLKAQVSVSAEETAVILFTSGTTKHPKGALYTHCNVIYGGLFHCAQIGMRTGDIFLTSMPCYHMDFQEMAAAPVICAGATLVMVEHYSARRFWRQICDHKANFTDTMSIMNRTMLLQPVQPWEKNHHLKEIYFSMGLRTEEKEAFEERFHVRLLNSYGMTETVSAVTCVPLYGDQHWPSVGRPAVSYEIKIVDENGNTLPAGSEGEICIHGTPGRSIIPGYFKDEEATKRLIDKDNWLHSGDWGYLDNDGWLFFLGRCGDMIKRSGENISCAEVECVLTSHPLIEDAAVIGVPDSIRNQAVKAYVKLADGAALTANEITAYCQSRLACFKVPEFVAFVKDFPRTATGKIKKRELQAADKQ</sequence>
<dbReference type="Pfam" id="PF13193">
    <property type="entry name" value="AMP-binding_C"/>
    <property type="match status" value="1"/>
</dbReference>
<dbReference type="PANTHER" id="PTHR43201">
    <property type="entry name" value="ACYL-COA SYNTHETASE"/>
    <property type="match status" value="1"/>
</dbReference>
<organism evidence="5">
    <name type="scientific">Lacrimispora sp. BS-2</name>
    <dbReference type="NCBI Taxonomy" id="3151850"/>
    <lineage>
        <taxon>Bacteria</taxon>
        <taxon>Bacillati</taxon>
        <taxon>Bacillota</taxon>
        <taxon>Clostridia</taxon>
        <taxon>Lachnospirales</taxon>
        <taxon>Lachnospiraceae</taxon>
        <taxon>Lacrimispora</taxon>
    </lineage>
</organism>
<keyword evidence="2" id="KW-0436">Ligase</keyword>
<evidence type="ECO:0000259" key="4">
    <source>
        <dbReference type="Pfam" id="PF13193"/>
    </source>
</evidence>
<dbReference type="Pfam" id="PF00501">
    <property type="entry name" value="AMP-binding"/>
    <property type="match status" value="1"/>
</dbReference>
<dbReference type="PANTHER" id="PTHR43201:SF5">
    <property type="entry name" value="MEDIUM-CHAIN ACYL-COA LIGASE ACSF2, MITOCHONDRIAL"/>
    <property type="match status" value="1"/>
</dbReference>
<dbReference type="InterPro" id="IPR042099">
    <property type="entry name" value="ANL_N_sf"/>
</dbReference>
<dbReference type="SUPFAM" id="SSF56801">
    <property type="entry name" value="Acetyl-CoA synthetase-like"/>
    <property type="match status" value="1"/>
</dbReference>
<evidence type="ECO:0000256" key="1">
    <source>
        <dbReference type="ARBA" id="ARBA00006432"/>
    </source>
</evidence>
<dbReference type="InterPro" id="IPR045851">
    <property type="entry name" value="AMP-bd_C_sf"/>
</dbReference>
<comment type="similarity">
    <text evidence="1">Belongs to the ATP-dependent AMP-binding enzyme family.</text>
</comment>
<dbReference type="AlphaFoldDB" id="A0AAU7PQZ7"/>
<evidence type="ECO:0000256" key="2">
    <source>
        <dbReference type="ARBA" id="ARBA00022598"/>
    </source>
</evidence>
<dbReference type="GO" id="GO:0031956">
    <property type="term" value="F:medium-chain fatty acid-CoA ligase activity"/>
    <property type="evidence" value="ECO:0007669"/>
    <property type="project" value="TreeGrafter"/>
</dbReference>
<gene>
    <name evidence="5" type="ORF">ABFV83_03075</name>
</gene>
<protein>
    <submittedName>
        <fullName evidence="5">AMP-binding protein</fullName>
    </submittedName>
</protein>
<evidence type="ECO:0000313" key="5">
    <source>
        <dbReference type="EMBL" id="XBS54791.1"/>
    </source>
</evidence>
<feature type="domain" description="AMP-dependent synthetase/ligase" evidence="3">
    <location>
        <begin position="18"/>
        <end position="383"/>
    </location>
</feature>
<reference evidence="5" key="1">
    <citation type="submission" date="2024-06" db="EMBL/GenBank/DDBJ databases">
        <title>Lacrimispora cavernae sp. nov., a novel anaerobe isolated from bat guano pile inside a cave.</title>
        <authorList>
            <person name="Miller S.L."/>
            <person name="Lu N."/>
            <person name="King J."/>
            <person name="Sankaranarayanan K."/>
            <person name="Lawson P.A."/>
        </authorList>
    </citation>
    <scope>NUCLEOTIDE SEQUENCE</scope>
    <source>
        <strain evidence="5">BS-2</strain>
    </source>
</reference>